<dbReference type="Pfam" id="PF13671">
    <property type="entry name" value="AAA_33"/>
    <property type="match status" value="1"/>
</dbReference>
<proteinExistence type="predicted"/>
<gene>
    <name evidence="1" type="ORF">A3J58_01755</name>
</gene>
<dbReference type="SUPFAM" id="SSF52540">
    <property type="entry name" value="P-loop containing nucleoside triphosphate hydrolases"/>
    <property type="match status" value="1"/>
</dbReference>
<dbReference type="InterPro" id="IPR027417">
    <property type="entry name" value="P-loop_NTPase"/>
</dbReference>
<evidence type="ECO:0000313" key="2">
    <source>
        <dbReference type="Proteomes" id="UP000178510"/>
    </source>
</evidence>
<evidence type="ECO:0000313" key="1">
    <source>
        <dbReference type="EMBL" id="OHA03817.1"/>
    </source>
</evidence>
<name>A0A1G2KWJ2_9BACT</name>
<dbReference type="Gene3D" id="3.40.50.300">
    <property type="entry name" value="P-loop containing nucleotide triphosphate hydrolases"/>
    <property type="match status" value="1"/>
</dbReference>
<sequence>MVVLLKPCVVVLSGMPLMGKSALAGELVKMTNLVHVDVDELRQLLFPNPQRLLFKSETEFALMESCYELLTKNAEWVVEHLRMPVCITGTFSRKEFKEPLKRMWDILTPGFPVGVFLLTASDGKIEQRIERRRREGSPSNIDTMEKFLWAKGFFQPIEFAPVVTIDTSGRYPMQCAGEVMEYLSDLCVW</sequence>
<organism evidence="1 2">
    <name type="scientific">Candidatus Sungbacteria bacterium RIFCSPHIGHO2_02_FULL_52_23</name>
    <dbReference type="NCBI Taxonomy" id="1802274"/>
    <lineage>
        <taxon>Bacteria</taxon>
        <taxon>Candidatus Sungiibacteriota</taxon>
    </lineage>
</organism>
<dbReference type="STRING" id="1802274.A3J58_01755"/>
<accession>A0A1G2KWJ2</accession>
<dbReference type="Proteomes" id="UP000178510">
    <property type="component" value="Unassembled WGS sequence"/>
</dbReference>
<evidence type="ECO:0008006" key="3">
    <source>
        <dbReference type="Google" id="ProtNLM"/>
    </source>
</evidence>
<protein>
    <recommendedName>
        <fullName evidence="3">Shikimate kinase</fullName>
    </recommendedName>
</protein>
<dbReference type="EMBL" id="MHQM01000019">
    <property type="protein sequence ID" value="OHA03817.1"/>
    <property type="molecule type" value="Genomic_DNA"/>
</dbReference>
<dbReference type="AlphaFoldDB" id="A0A1G2KWJ2"/>
<comment type="caution">
    <text evidence="1">The sequence shown here is derived from an EMBL/GenBank/DDBJ whole genome shotgun (WGS) entry which is preliminary data.</text>
</comment>
<reference evidence="1 2" key="1">
    <citation type="journal article" date="2016" name="Nat. Commun.">
        <title>Thousands of microbial genomes shed light on interconnected biogeochemical processes in an aquifer system.</title>
        <authorList>
            <person name="Anantharaman K."/>
            <person name="Brown C.T."/>
            <person name="Hug L.A."/>
            <person name="Sharon I."/>
            <person name="Castelle C.J."/>
            <person name="Probst A.J."/>
            <person name="Thomas B.C."/>
            <person name="Singh A."/>
            <person name="Wilkins M.J."/>
            <person name="Karaoz U."/>
            <person name="Brodie E.L."/>
            <person name="Williams K.H."/>
            <person name="Hubbard S.S."/>
            <person name="Banfield J.F."/>
        </authorList>
    </citation>
    <scope>NUCLEOTIDE SEQUENCE [LARGE SCALE GENOMIC DNA]</scope>
</reference>